<dbReference type="OrthoDB" id="5837695at2759"/>
<sequence>MALYADQYKTTMVGGMTTIGGPTAIHDREDDEFNEKYCQLEELIGEDMMNVLSKTENLDGTSDFNGADSAGIAIDSSDDPHNLHYGIVLLRKAGKVPVSAESVKECSLDN</sequence>
<keyword evidence="2" id="KW-1185">Reference proteome</keyword>
<dbReference type="EMBL" id="UYYA01004744">
    <property type="protein sequence ID" value="VDM63223.1"/>
    <property type="molecule type" value="Genomic_DNA"/>
</dbReference>
<evidence type="ECO:0000313" key="2">
    <source>
        <dbReference type="Proteomes" id="UP000267027"/>
    </source>
</evidence>
<organism evidence="3">
    <name type="scientific">Angiostrongylus costaricensis</name>
    <name type="common">Nematode worm</name>
    <dbReference type="NCBI Taxonomy" id="334426"/>
    <lineage>
        <taxon>Eukaryota</taxon>
        <taxon>Metazoa</taxon>
        <taxon>Ecdysozoa</taxon>
        <taxon>Nematoda</taxon>
        <taxon>Chromadorea</taxon>
        <taxon>Rhabditida</taxon>
        <taxon>Rhabditina</taxon>
        <taxon>Rhabditomorpha</taxon>
        <taxon>Strongyloidea</taxon>
        <taxon>Metastrongylidae</taxon>
        <taxon>Angiostrongylus</taxon>
    </lineage>
</organism>
<dbReference type="AlphaFoldDB" id="A0A0R3PYU6"/>
<reference evidence="1 2" key="2">
    <citation type="submission" date="2018-11" db="EMBL/GenBank/DDBJ databases">
        <authorList>
            <consortium name="Pathogen Informatics"/>
        </authorList>
    </citation>
    <scope>NUCLEOTIDE SEQUENCE [LARGE SCALE GENOMIC DNA]</scope>
    <source>
        <strain evidence="1 2">Costa Rica</strain>
    </source>
</reference>
<evidence type="ECO:0000313" key="1">
    <source>
        <dbReference type="EMBL" id="VDM63223.1"/>
    </source>
</evidence>
<proteinExistence type="predicted"/>
<name>A0A0R3PYU6_ANGCS</name>
<protein>
    <submittedName>
        <fullName evidence="3">Ketoacyl_synth_N domain-containing protein</fullName>
    </submittedName>
</protein>
<dbReference type="WBParaSite" id="ACOC_0001163701-mRNA-1">
    <property type="protein sequence ID" value="ACOC_0001163701-mRNA-1"/>
    <property type="gene ID" value="ACOC_0001163701"/>
</dbReference>
<reference evidence="3" key="1">
    <citation type="submission" date="2017-02" db="UniProtKB">
        <authorList>
            <consortium name="WormBaseParasite"/>
        </authorList>
    </citation>
    <scope>IDENTIFICATION</scope>
</reference>
<accession>A0A0R3PYU6</accession>
<gene>
    <name evidence="1" type="ORF">ACOC_LOCUS11638</name>
</gene>
<evidence type="ECO:0000313" key="3">
    <source>
        <dbReference type="WBParaSite" id="ACOC_0001163701-mRNA-1"/>
    </source>
</evidence>
<dbReference type="Proteomes" id="UP000267027">
    <property type="component" value="Unassembled WGS sequence"/>
</dbReference>